<organism evidence="1 2">
    <name type="scientific">Hyphomicrobium album</name>
    <dbReference type="NCBI Taxonomy" id="2665159"/>
    <lineage>
        <taxon>Bacteria</taxon>
        <taxon>Pseudomonadati</taxon>
        <taxon>Pseudomonadota</taxon>
        <taxon>Alphaproteobacteria</taxon>
        <taxon>Hyphomicrobiales</taxon>
        <taxon>Hyphomicrobiaceae</taxon>
        <taxon>Hyphomicrobium</taxon>
    </lineage>
</organism>
<dbReference type="SUPFAM" id="SSF51735">
    <property type="entry name" value="NAD(P)-binding Rossmann-fold domains"/>
    <property type="match status" value="1"/>
</dbReference>
<gene>
    <name evidence="1" type="ORF">GIW81_09945</name>
</gene>
<evidence type="ECO:0000313" key="1">
    <source>
        <dbReference type="EMBL" id="MTD94651.1"/>
    </source>
</evidence>
<dbReference type="EMBL" id="WMBQ01000001">
    <property type="protein sequence ID" value="MTD94651.1"/>
    <property type="molecule type" value="Genomic_DNA"/>
</dbReference>
<dbReference type="Proteomes" id="UP000440694">
    <property type="component" value="Unassembled WGS sequence"/>
</dbReference>
<comment type="caution">
    <text evidence="1">The sequence shown here is derived from an EMBL/GenBank/DDBJ whole genome shotgun (WGS) entry which is preliminary data.</text>
</comment>
<sequence length="222" mass="23971">MNTLERPLISGGGDVARKLPTLDGEIVRGLLDALAEDRAKSQRGLASELNVALGLVNAYLKRCVTKGLVKVSAVPARRYAYYLTAKGFSEKARLTTVYLSNSFAFFREARADFEAIFSTLAAKQSTRVTLVGRSELAEIAVICALDKNIQVVAIVDKEHAGGAVAGVPVFADFARCPQHIDAAVITGLLDPDALYLQACNRFGKDQVFIPKMLAATLVRTLR</sequence>
<dbReference type="InterPro" id="IPR036388">
    <property type="entry name" value="WH-like_DNA-bd_sf"/>
</dbReference>
<proteinExistence type="predicted"/>
<accession>A0A6I3KPN1</accession>
<dbReference type="InterPro" id="IPR036390">
    <property type="entry name" value="WH_DNA-bd_sf"/>
</dbReference>
<evidence type="ECO:0000313" key="2">
    <source>
        <dbReference type="Proteomes" id="UP000440694"/>
    </source>
</evidence>
<name>A0A6I3KPN1_9HYPH</name>
<reference evidence="1 2" key="1">
    <citation type="submission" date="2019-11" db="EMBL/GenBank/DDBJ databases">
        <title>Identification of a novel strain.</title>
        <authorList>
            <person name="Xu Q."/>
            <person name="Wang G."/>
        </authorList>
    </citation>
    <scope>NUCLEOTIDE SEQUENCE [LARGE SCALE GENOMIC DNA]</scope>
    <source>
        <strain evidence="2">xq</strain>
    </source>
</reference>
<dbReference type="AlphaFoldDB" id="A0A6I3KPN1"/>
<protein>
    <submittedName>
        <fullName evidence="1">Winged helix-turn-helix transcriptional regulator</fullName>
    </submittedName>
</protein>
<dbReference type="Gene3D" id="1.10.10.10">
    <property type="entry name" value="Winged helix-like DNA-binding domain superfamily/Winged helix DNA-binding domain"/>
    <property type="match status" value="1"/>
</dbReference>
<dbReference type="InterPro" id="IPR036291">
    <property type="entry name" value="NAD(P)-bd_dom_sf"/>
</dbReference>
<keyword evidence="2" id="KW-1185">Reference proteome</keyword>
<dbReference type="Pfam" id="PF13412">
    <property type="entry name" value="HTH_24"/>
    <property type="match status" value="1"/>
</dbReference>
<dbReference type="SUPFAM" id="SSF46785">
    <property type="entry name" value="Winged helix' DNA-binding domain"/>
    <property type="match status" value="1"/>
</dbReference>